<dbReference type="Pfam" id="PF03062">
    <property type="entry name" value="MBOAT"/>
    <property type="match status" value="1"/>
</dbReference>
<dbReference type="InterPro" id="IPR051085">
    <property type="entry name" value="MB_O-acyltransferase"/>
</dbReference>
<dbReference type="RefSeq" id="WP_142812394.1">
    <property type="nucleotide sequence ID" value="NZ_CP036282.1"/>
</dbReference>
<feature type="transmembrane region" description="Helical" evidence="14">
    <location>
        <begin position="148"/>
        <end position="169"/>
    </location>
</feature>
<accession>A0A515ERF3</accession>
<evidence type="ECO:0000256" key="3">
    <source>
        <dbReference type="ARBA" id="ARBA00010323"/>
    </source>
</evidence>
<dbReference type="InterPro" id="IPR024194">
    <property type="entry name" value="Ac/AlaTfrase_AlgI/DltB"/>
</dbReference>
<dbReference type="PANTHER" id="PTHR13285:SF23">
    <property type="entry name" value="TEICHOIC ACID D-ALANYLTRANSFERASE"/>
    <property type="match status" value="1"/>
</dbReference>
<keyword evidence="16" id="KW-1185">Reference proteome</keyword>
<feature type="transmembrane region" description="Helical" evidence="14">
    <location>
        <begin position="452"/>
        <end position="473"/>
    </location>
</feature>
<comment type="similarity">
    <text evidence="3 13">Belongs to the membrane-bound acyltransferase family.</text>
</comment>
<keyword evidence="10 13" id="KW-0472">Membrane</keyword>
<evidence type="ECO:0000256" key="13">
    <source>
        <dbReference type="PIRNR" id="PIRNR016636"/>
    </source>
</evidence>
<comment type="pathway">
    <text evidence="2">Glycan biosynthesis; alginate biosynthesis.</text>
</comment>
<dbReference type="KEGG" id="rhg:EXZ61_14240"/>
<keyword evidence="7 14" id="KW-0812">Transmembrane</keyword>
<feature type="transmembrane region" description="Helical" evidence="14">
    <location>
        <begin position="6"/>
        <end position="23"/>
    </location>
</feature>
<evidence type="ECO:0000256" key="1">
    <source>
        <dbReference type="ARBA" id="ARBA00004651"/>
    </source>
</evidence>
<evidence type="ECO:0000256" key="11">
    <source>
        <dbReference type="ARBA" id="ARBA00023315"/>
    </source>
</evidence>
<name>A0A515ERF3_9BURK</name>
<feature type="transmembrane region" description="Helical" evidence="14">
    <location>
        <begin position="315"/>
        <end position="335"/>
    </location>
</feature>
<dbReference type="InterPro" id="IPR028362">
    <property type="entry name" value="AlgI"/>
</dbReference>
<evidence type="ECO:0000256" key="2">
    <source>
        <dbReference type="ARBA" id="ARBA00005182"/>
    </source>
</evidence>
<dbReference type="GO" id="GO:0016746">
    <property type="term" value="F:acyltransferase activity"/>
    <property type="evidence" value="ECO:0007669"/>
    <property type="project" value="UniProtKB-KW"/>
</dbReference>
<evidence type="ECO:0000256" key="12">
    <source>
        <dbReference type="ARBA" id="ARBA00031030"/>
    </source>
</evidence>
<dbReference type="PIRSF" id="PIRSF016636">
    <property type="entry name" value="AlgI_DltB"/>
    <property type="match status" value="1"/>
</dbReference>
<dbReference type="GO" id="GO:0042121">
    <property type="term" value="P:alginic acid biosynthetic process"/>
    <property type="evidence" value="ECO:0007669"/>
    <property type="project" value="UniProtKB-KW"/>
</dbReference>
<evidence type="ECO:0000256" key="6">
    <source>
        <dbReference type="ARBA" id="ARBA00022679"/>
    </source>
</evidence>
<feature type="transmembrane region" description="Helical" evidence="14">
    <location>
        <begin position="369"/>
        <end position="386"/>
    </location>
</feature>
<dbReference type="AlphaFoldDB" id="A0A515ERF3"/>
<reference evidence="16" key="1">
    <citation type="submission" date="2019-02" db="EMBL/GenBank/DDBJ databases">
        <title>Complete genome sequence of Rhodoferax sp. Gr-4.</title>
        <authorList>
            <person name="Jin L."/>
        </authorList>
    </citation>
    <scope>NUCLEOTIDE SEQUENCE [LARGE SCALE GENOMIC DNA]</scope>
    <source>
        <strain evidence="16">Gr-4</strain>
    </source>
</reference>
<evidence type="ECO:0000256" key="7">
    <source>
        <dbReference type="ARBA" id="ARBA00022692"/>
    </source>
</evidence>
<keyword evidence="11 13" id="KW-0012">Acyltransferase</keyword>
<evidence type="ECO:0000256" key="14">
    <source>
        <dbReference type="SAM" id="Phobius"/>
    </source>
</evidence>
<keyword evidence="9 14" id="KW-1133">Transmembrane helix</keyword>
<keyword evidence="8" id="KW-0016">Alginate biosynthesis</keyword>
<dbReference type="PANTHER" id="PTHR13285">
    <property type="entry name" value="ACYLTRANSFERASE"/>
    <property type="match status" value="1"/>
</dbReference>
<organism evidence="15 16">
    <name type="scientific">Rhodoferax aquaticus</name>
    <dbReference type="NCBI Taxonomy" id="2527691"/>
    <lineage>
        <taxon>Bacteria</taxon>
        <taxon>Pseudomonadati</taxon>
        <taxon>Pseudomonadota</taxon>
        <taxon>Betaproteobacteria</taxon>
        <taxon>Burkholderiales</taxon>
        <taxon>Comamonadaceae</taxon>
        <taxon>Rhodoferax</taxon>
    </lineage>
</organism>
<comment type="subcellular location">
    <subcellularLocation>
        <location evidence="1">Cell membrane</location>
        <topology evidence="1">Multi-pass membrane protein</topology>
    </subcellularLocation>
</comment>
<protein>
    <recommendedName>
        <fullName evidence="4">Probable alginate O-acetylase AlgI</fullName>
    </recommendedName>
    <alternativeName>
        <fullName evidence="12">Alginate biosynthesis protein AlgI</fullName>
    </alternativeName>
</protein>
<feature type="transmembrane region" description="Helical" evidence="14">
    <location>
        <begin position="52"/>
        <end position="72"/>
    </location>
</feature>
<dbReference type="PIRSF" id="PIRSF500217">
    <property type="entry name" value="AlgI"/>
    <property type="match status" value="1"/>
</dbReference>
<feature type="transmembrane region" description="Helical" evidence="14">
    <location>
        <begin position="30"/>
        <end position="46"/>
    </location>
</feature>
<evidence type="ECO:0000313" key="16">
    <source>
        <dbReference type="Proteomes" id="UP000317365"/>
    </source>
</evidence>
<feature type="transmembrane region" description="Helical" evidence="14">
    <location>
        <begin position="493"/>
        <end position="511"/>
    </location>
</feature>
<dbReference type="EMBL" id="CP036282">
    <property type="protein sequence ID" value="QDL55234.1"/>
    <property type="molecule type" value="Genomic_DNA"/>
</dbReference>
<evidence type="ECO:0000256" key="8">
    <source>
        <dbReference type="ARBA" id="ARBA00022841"/>
    </source>
</evidence>
<evidence type="ECO:0000313" key="15">
    <source>
        <dbReference type="EMBL" id="QDL55234.1"/>
    </source>
</evidence>
<dbReference type="GO" id="GO:0005886">
    <property type="term" value="C:plasma membrane"/>
    <property type="evidence" value="ECO:0007669"/>
    <property type="project" value="UniProtKB-SubCell"/>
</dbReference>
<sequence>MLFNSYEFLFLYLPVVFCGFFWLARYGHNVSALWLAFASLFFYGWWSTKYIGLLLASILMNYSMAFLIGQVCGRAHAKFILIFAIAANLVLLGFYKYANFFIDMSNYVSGGSLHLVDIILPLGISFFTFTQIAFLVDVYRGEAREYNFIHYLLFVTYFPHLIAGPLLHHGQMMPQFAKSQTYRLHLDDVALGLSIFTIGLAKKVLLADNFGDYAGPVFAAAGLGIQPDFIEAWSGALAYTLQLYFDFSGYSDMAIGISMLFGVKLPINFNSPYKAANIIDFWRRWHMTLSQFLRDYLYIPLGGNRNGRFMRHMNLMLTMLLGGLWHGANWTFVIWGGLHGLYLVVNHAWQSLVADSLKLEGMAARTYKLVAMLFTFLCIVIAWIFFRAETFSSAMLVLKGCFGYGGISLPSTFGTLVERLGGLASVLPAGIGYGGVFLNIPGLGSMGGIAPFLKLLVIGMLIIWIAPNTQQFFNFGAQTGKSFRLFNWTISWQRKPVVGFIIGCVFCLAISKLDKVSTFLYYQF</sequence>
<reference evidence="16" key="2">
    <citation type="journal article" date="2020" name="Int. J. Syst. Evol. Microbiol.">
        <title>Genomic insights into a novel species Rhodoferax aquaticus sp. nov., isolated from freshwater.</title>
        <authorList>
            <person name="Li T."/>
            <person name="Zhuo Y."/>
            <person name="Jin C.Z."/>
            <person name="Wu X."/>
            <person name="Ko S.R."/>
            <person name="Jin F.J."/>
            <person name="Ahn C.Y."/>
            <person name="Oh H.M."/>
            <person name="Lee H.G."/>
            <person name="Jin L."/>
        </authorList>
    </citation>
    <scope>NUCLEOTIDE SEQUENCE [LARGE SCALE GENOMIC DNA]</scope>
    <source>
        <strain evidence="16">Gr-4</strain>
    </source>
</reference>
<feature type="transmembrane region" description="Helical" evidence="14">
    <location>
        <begin position="79"/>
        <end position="98"/>
    </location>
</feature>
<evidence type="ECO:0000256" key="10">
    <source>
        <dbReference type="ARBA" id="ARBA00023136"/>
    </source>
</evidence>
<evidence type="ECO:0000256" key="5">
    <source>
        <dbReference type="ARBA" id="ARBA00022475"/>
    </source>
</evidence>
<evidence type="ECO:0000256" key="4">
    <source>
        <dbReference type="ARBA" id="ARBA00016084"/>
    </source>
</evidence>
<evidence type="ECO:0000256" key="9">
    <source>
        <dbReference type="ARBA" id="ARBA00022989"/>
    </source>
</evidence>
<dbReference type="InterPro" id="IPR004299">
    <property type="entry name" value="MBOAT_fam"/>
</dbReference>
<gene>
    <name evidence="15" type="ORF">EXZ61_14240</name>
</gene>
<dbReference type="Proteomes" id="UP000317365">
    <property type="component" value="Chromosome"/>
</dbReference>
<feature type="transmembrane region" description="Helical" evidence="14">
    <location>
        <begin position="420"/>
        <end position="440"/>
    </location>
</feature>
<feature type="transmembrane region" description="Helical" evidence="14">
    <location>
        <begin position="118"/>
        <end position="136"/>
    </location>
</feature>
<keyword evidence="6 13" id="KW-0808">Transferase</keyword>
<proteinExistence type="inferred from homology"/>
<keyword evidence="5 13" id="KW-1003">Cell membrane</keyword>